<dbReference type="EMBL" id="BART01015289">
    <property type="protein sequence ID" value="GAG82551.1"/>
    <property type="molecule type" value="Genomic_DNA"/>
</dbReference>
<sequence length="71" mass="8463">MGTKKSINSEVITDIFGLNSDIYHEFMTYIREKASIDKSYEINLRKWRKIFTTIYGEEISSELFLKHTYFA</sequence>
<evidence type="ECO:0000313" key="1">
    <source>
        <dbReference type="EMBL" id="GAG82551.1"/>
    </source>
</evidence>
<name>X1CEA5_9ZZZZ</name>
<gene>
    <name evidence="1" type="ORF">S01H4_29729</name>
</gene>
<reference evidence="1" key="1">
    <citation type="journal article" date="2014" name="Front. Microbiol.">
        <title>High frequency of phylogenetically diverse reductive dehalogenase-homologous genes in deep subseafloor sedimentary metagenomes.</title>
        <authorList>
            <person name="Kawai M."/>
            <person name="Futagami T."/>
            <person name="Toyoda A."/>
            <person name="Takaki Y."/>
            <person name="Nishi S."/>
            <person name="Hori S."/>
            <person name="Arai W."/>
            <person name="Tsubouchi T."/>
            <person name="Morono Y."/>
            <person name="Uchiyama I."/>
            <person name="Ito T."/>
            <person name="Fujiyama A."/>
            <person name="Inagaki F."/>
            <person name="Takami H."/>
        </authorList>
    </citation>
    <scope>NUCLEOTIDE SEQUENCE</scope>
    <source>
        <strain evidence="1">Expedition CK06-06</strain>
    </source>
</reference>
<protein>
    <submittedName>
        <fullName evidence="1">Uncharacterized protein</fullName>
    </submittedName>
</protein>
<comment type="caution">
    <text evidence="1">The sequence shown here is derived from an EMBL/GenBank/DDBJ whole genome shotgun (WGS) entry which is preliminary data.</text>
</comment>
<accession>X1CEA5</accession>
<feature type="non-terminal residue" evidence="1">
    <location>
        <position position="71"/>
    </location>
</feature>
<dbReference type="AlphaFoldDB" id="X1CEA5"/>
<organism evidence="1">
    <name type="scientific">marine sediment metagenome</name>
    <dbReference type="NCBI Taxonomy" id="412755"/>
    <lineage>
        <taxon>unclassified sequences</taxon>
        <taxon>metagenomes</taxon>
        <taxon>ecological metagenomes</taxon>
    </lineage>
</organism>
<proteinExistence type="predicted"/>